<reference evidence="3" key="1">
    <citation type="journal article" date="2023" name="G3 (Bethesda)">
        <title>Whole genome assembly and annotation of the endangered Caribbean coral Acropora cervicornis.</title>
        <authorList>
            <person name="Selwyn J.D."/>
            <person name="Vollmer S.V."/>
        </authorList>
    </citation>
    <scope>NUCLEOTIDE SEQUENCE</scope>
    <source>
        <strain evidence="3">K2</strain>
    </source>
</reference>
<reference evidence="3" key="2">
    <citation type="journal article" date="2023" name="Science">
        <title>Genomic signatures of disease resistance in endangered staghorn corals.</title>
        <authorList>
            <person name="Vollmer S.V."/>
            <person name="Selwyn J.D."/>
            <person name="Despard B.A."/>
            <person name="Roesel C.L."/>
        </authorList>
    </citation>
    <scope>NUCLEOTIDE SEQUENCE</scope>
    <source>
        <strain evidence="3">K2</strain>
    </source>
</reference>
<accession>A0AAD9PQM8</accession>
<dbReference type="EMBL" id="JARQWQ010000197">
    <property type="protein sequence ID" value="KAK2547253.1"/>
    <property type="molecule type" value="Genomic_DNA"/>
</dbReference>
<organism evidence="3 4">
    <name type="scientific">Acropora cervicornis</name>
    <name type="common">Staghorn coral</name>
    <dbReference type="NCBI Taxonomy" id="6130"/>
    <lineage>
        <taxon>Eukaryota</taxon>
        <taxon>Metazoa</taxon>
        <taxon>Cnidaria</taxon>
        <taxon>Anthozoa</taxon>
        <taxon>Hexacorallia</taxon>
        <taxon>Scleractinia</taxon>
        <taxon>Astrocoeniina</taxon>
        <taxon>Acroporidae</taxon>
        <taxon>Acropora</taxon>
    </lineage>
</organism>
<feature type="compositionally biased region" description="Pro residues" evidence="2">
    <location>
        <begin position="25"/>
        <end position="34"/>
    </location>
</feature>
<dbReference type="Proteomes" id="UP001249851">
    <property type="component" value="Unassembled WGS sequence"/>
</dbReference>
<sequence>VGTAEQVEQADPDAIAVSHDEAPRTRPPSDPPAPTNRGHQSADLRLLALQIEQQKLEIKKLELEAQIKANTTSPLVKPETVPSLLKVRQSPNAGESLGQLDFNVRIVAPQEWPHLHVPFGLAKKKFKDLSLAEFVYGYLDIMRDAGDEHQEFMSTHLMTLMRLAAKYKWLSVLSFHAAVLDRIEASLASWGDDFTELERFNITESDRLPLLTKQKNQPTARPPGFPPKTYCKEWNRTGTCSNQSHRVGTEHVCAYCKLPDHTIASCPTRPATTNASSIPSPSSA</sequence>
<evidence type="ECO:0000256" key="1">
    <source>
        <dbReference type="SAM" id="Coils"/>
    </source>
</evidence>
<keyword evidence="1" id="KW-0175">Coiled coil</keyword>
<protein>
    <submittedName>
        <fullName evidence="3">Uncharacterized protein</fullName>
    </submittedName>
</protein>
<gene>
    <name evidence="3" type="ORF">P5673_032862</name>
</gene>
<proteinExistence type="predicted"/>
<feature type="coiled-coil region" evidence="1">
    <location>
        <begin position="44"/>
        <end position="71"/>
    </location>
</feature>
<evidence type="ECO:0000256" key="2">
    <source>
        <dbReference type="SAM" id="MobiDB-lite"/>
    </source>
</evidence>
<feature type="region of interest" description="Disordered" evidence="2">
    <location>
        <begin position="1"/>
        <end position="39"/>
    </location>
</feature>
<name>A0AAD9PQM8_ACRCE</name>
<keyword evidence="4" id="KW-1185">Reference proteome</keyword>
<comment type="caution">
    <text evidence="3">The sequence shown here is derived from an EMBL/GenBank/DDBJ whole genome shotgun (WGS) entry which is preliminary data.</text>
</comment>
<evidence type="ECO:0000313" key="3">
    <source>
        <dbReference type="EMBL" id="KAK2547253.1"/>
    </source>
</evidence>
<dbReference type="AlphaFoldDB" id="A0AAD9PQM8"/>
<feature type="non-terminal residue" evidence="3">
    <location>
        <position position="1"/>
    </location>
</feature>
<evidence type="ECO:0000313" key="4">
    <source>
        <dbReference type="Proteomes" id="UP001249851"/>
    </source>
</evidence>